<name>A0A0D8JEN9_9BACT</name>
<accession>A0A0D8JEN9</accession>
<dbReference type="AlphaFoldDB" id="A0A0D8JEN9"/>
<reference evidence="1 2" key="1">
    <citation type="submission" date="2014-09" db="EMBL/GenBank/DDBJ databases">
        <title>Draft Genome Sequence of Draconibacterium sp. JN14CK-3.</title>
        <authorList>
            <person name="Dong C."/>
            <person name="Lai Q."/>
            <person name="Shao Z."/>
        </authorList>
    </citation>
    <scope>NUCLEOTIDE SEQUENCE [LARGE SCALE GENOMIC DNA]</scope>
    <source>
        <strain evidence="1 2">JN14CK-3</strain>
    </source>
</reference>
<sequence length="86" mass="9971">MALYMRYLKVFFTERTRPATVSDERVNRFRESRRLAGEKTVAKKKCLGLPFNTTCAQSDDKSRDGGKYSKKRWSASILATDFRNNV</sequence>
<dbReference type="Proteomes" id="UP000032544">
    <property type="component" value="Unassembled WGS sequence"/>
</dbReference>
<organism evidence="1 2">
    <name type="scientific">Draconibacterium sediminis</name>
    <dbReference type="NCBI Taxonomy" id="1544798"/>
    <lineage>
        <taxon>Bacteria</taxon>
        <taxon>Pseudomonadati</taxon>
        <taxon>Bacteroidota</taxon>
        <taxon>Bacteroidia</taxon>
        <taxon>Marinilabiliales</taxon>
        <taxon>Prolixibacteraceae</taxon>
        <taxon>Draconibacterium</taxon>
    </lineage>
</organism>
<evidence type="ECO:0000313" key="2">
    <source>
        <dbReference type="Proteomes" id="UP000032544"/>
    </source>
</evidence>
<dbReference type="EMBL" id="JRHC01000001">
    <property type="protein sequence ID" value="KJF45357.1"/>
    <property type="molecule type" value="Genomic_DNA"/>
</dbReference>
<proteinExistence type="predicted"/>
<evidence type="ECO:0000313" key="1">
    <source>
        <dbReference type="EMBL" id="KJF45357.1"/>
    </source>
</evidence>
<protein>
    <submittedName>
        <fullName evidence="1">Uncharacterized protein</fullName>
    </submittedName>
</protein>
<gene>
    <name evidence="1" type="ORF">LH29_08275</name>
</gene>
<keyword evidence="2" id="KW-1185">Reference proteome</keyword>
<comment type="caution">
    <text evidence="1">The sequence shown here is derived from an EMBL/GenBank/DDBJ whole genome shotgun (WGS) entry which is preliminary data.</text>
</comment>